<evidence type="ECO:0000256" key="3">
    <source>
        <dbReference type="ARBA" id="ARBA00012438"/>
    </source>
</evidence>
<dbReference type="InterPro" id="IPR005467">
    <property type="entry name" value="His_kinase_dom"/>
</dbReference>
<dbReference type="EMBL" id="SSTI01000001">
    <property type="protein sequence ID" value="THG41943.1"/>
    <property type="molecule type" value="Genomic_DNA"/>
</dbReference>
<dbReference type="RefSeq" id="WP_136450363.1">
    <property type="nucleotide sequence ID" value="NZ_SSTI01000001.1"/>
</dbReference>
<evidence type="ECO:0000313" key="14">
    <source>
        <dbReference type="EMBL" id="THG41943.1"/>
    </source>
</evidence>
<feature type="transmembrane region" description="Helical" evidence="11">
    <location>
        <begin position="149"/>
        <end position="171"/>
    </location>
</feature>
<dbReference type="CDD" id="cd00082">
    <property type="entry name" value="HisKA"/>
    <property type="match status" value="1"/>
</dbReference>
<evidence type="ECO:0000259" key="13">
    <source>
        <dbReference type="PROSITE" id="PS50885"/>
    </source>
</evidence>
<evidence type="ECO:0000256" key="4">
    <source>
        <dbReference type="ARBA" id="ARBA00022553"/>
    </source>
</evidence>
<dbReference type="GO" id="GO:0016301">
    <property type="term" value="F:kinase activity"/>
    <property type="evidence" value="ECO:0007669"/>
    <property type="project" value="UniProtKB-KW"/>
</dbReference>
<evidence type="ECO:0000256" key="9">
    <source>
        <dbReference type="ARBA" id="ARBA00023012"/>
    </source>
</evidence>
<dbReference type="InterPro" id="IPR036890">
    <property type="entry name" value="HATPase_C_sf"/>
</dbReference>
<evidence type="ECO:0000256" key="6">
    <source>
        <dbReference type="ARBA" id="ARBA00022692"/>
    </source>
</evidence>
<evidence type="ECO:0000256" key="2">
    <source>
        <dbReference type="ARBA" id="ARBA00004370"/>
    </source>
</evidence>
<dbReference type="Gene3D" id="3.30.565.10">
    <property type="entry name" value="Histidine kinase-like ATPase, C-terminal domain"/>
    <property type="match status" value="1"/>
</dbReference>
<dbReference type="CDD" id="cd06225">
    <property type="entry name" value="HAMP"/>
    <property type="match status" value="1"/>
</dbReference>
<dbReference type="PRINTS" id="PR00344">
    <property type="entry name" value="BCTRLSENSOR"/>
</dbReference>
<evidence type="ECO:0000256" key="8">
    <source>
        <dbReference type="ARBA" id="ARBA00022989"/>
    </source>
</evidence>
<dbReference type="SUPFAM" id="SSF55874">
    <property type="entry name" value="ATPase domain of HSP90 chaperone/DNA topoisomerase II/histidine kinase"/>
    <property type="match status" value="1"/>
</dbReference>
<keyword evidence="4" id="KW-0597">Phosphoprotein</keyword>
<comment type="catalytic activity">
    <reaction evidence="1">
        <text>ATP + protein L-histidine = ADP + protein N-phospho-L-histidine.</text>
        <dbReference type="EC" id="2.7.13.3"/>
    </reaction>
</comment>
<dbReference type="PROSITE" id="PS50109">
    <property type="entry name" value="HIS_KIN"/>
    <property type="match status" value="1"/>
</dbReference>
<feature type="domain" description="Histidine kinase" evidence="12">
    <location>
        <begin position="234"/>
        <end position="449"/>
    </location>
</feature>
<dbReference type="Pfam" id="PF00672">
    <property type="entry name" value="HAMP"/>
    <property type="match status" value="1"/>
</dbReference>
<dbReference type="SMART" id="SM00387">
    <property type="entry name" value="HATPase_c"/>
    <property type="match status" value="1"/>
</dbReference>
<dbReference type="Pfam" id="PF02518">
    <property type="entry name" value="HATPase_c"/>
    <property type="match status" value="1"/>
</dbReference>
<dbReference type="InterPro" id="IPR050428">
    <property type="entry name" value="TCS_sensor_his_kinase"/>
</dbReference>
<evidence type="ECO:0000256" key="5">
    <source>
        <dbReference type="ARBA" id="ARBA00022679"/>
    </source>
</evidence>
<dbReference type="InterPro" id="IPR003660">
    <property type="entry name" value="HAMP_dom"/>
</dbReference>
<dbReference type="EC" id="2.7.13.3" evidence="3"/>
<keyword evidence="5" id="KW-0808">Transferase</keyword>
<feature type="transmembrane region" description="Helical" evidence="11">
    <location>
        <begin position="12"/>
        <end position="33"/>
    </location>
</feature>
<dbReference type="SMART" id="SM00388">
    <property type="entry name" value="HisKA"/>
    <property type="match status" value="1"/>
</dbReference>
<keyword evidence="7 14" id="KW-0418">Kinase</keyword>
<sequence length="453" mass="48427">MPDRAHTVRQITLFFTAGFALVTLLLGAGAYLLGEDVVHEQLDAQIIAETRALRAVAEEGDLAALMEALRRRDDRGVNSFGYLLTAPDGRRLGGELVTEALGEGWHDIRFRDPDGEGHPARSLVTRLPGGLQLTVAMESDLPVQLRNRLLFLFALGLVLLVAIAIVGSALFGRTIIGRLNTINRIASAVSRGQLDARIPVSQQNDEFDQLAATLNDMLDRNAAHIVNLRRVSSDVAHELRTPIMRLRLRMEQSLADAGEGTPEAAAIERSIADIDSILSLFAALLRIAEVEAGGLRAYFRPVALTATVEALAESYALAAEDGRRALVTRLEPGITVNGDRDLLAQIVVNLLENALRYTPPGARITLSLISGKDSAHPTAELTIADDGPGIAEADRARALQPFERMASGGSGHGLGLSLVAAIVASHGGTIELADNAPGLSVRIILPRMQKAAH</sequence>
<dbReference type="InterPro" id="IPR003594">
    <property type="entry name" value="HATPase_dom"/>
</dbReference>
<dbReference type="PANTHER" id="PTHR45436:SF8">
    <property type="entry name" value="HISTIDINE KINASE"/>
    <property type="match status" value="1"/>
</dbReference>
<keyword evidence="10 11" id="KW-0472">Membrane</keyword>
<dbReference type="Proteomes" id="UP000308038">
    <property type="component" value="Unassembled WGS sequence"/>
</dbReference>
<name>A0ABY2QP23_9SPHN</name>
<dbReference type="InterPro" id="IPR003661">
    <property type="entry name" value="HisK_dim/P_dom"/>
</dbReference>
<dbReference type="PROSITE" id="PS50885">
    <property type="entry name" value="HAMP"/>
    <property type="match status" value="1"/>
</dbReference>
<dbReference type="SUPFAM" id="SSF47384">
    <property type="entry name" value="Homodimeric domain of signal transducing histidine kinase"/>
    <property type="match status" value="1"/>
</dbReference>
<dbReference type="SUPFAM" id="SSF158472">
    <property type="entry name" value="HAMP domain-like"/>
    <property type="match status" value="1"/>
</dbReference>
<evidence type="ECO:0000256" key="7">
    <source>
        <dbReference type="ARBA" id="ARBA00022777"/>
    </source>
</evidence>
<dbReference type="InterPro" id="IPR004358">
    <property type="entry name" value="Sig_transdc_His_kin-like_C"/>
</dbReference>
<keyword evidence="8 11" id="KW-1133">Transmembrane helix</keyword>
<keyword evidence="6 11" id="KW-0812">Transmembrane</keyword>
<dbReference type="SMART" id="SM00304">
    <property type="entry name" value="HAMP"/>
    <property type="match status" value="1"/>
</dbReference>
<comment type="subcellular location">
    <subcellularLocation>
        <location evidence="2">Membrane</location>
    </subcellularLocation>
</comment>
<keyword evidence="15" id="KW-1185">Reference proteome</keyword>
<comment type="caution">
    <text evidence="14">The sequence shown here is derived from an EMBL/GenBank/DDBJ whole genome shotgun (WGS) entry which is preliminary data.</text>
</comment>
<dbReference type="InterPro" id="IPR036097">
    <property type="entry name" value="HisK_dim/P_sf"/>
</dbReference>
<organism evidence="14 15">
    <name type="scientific">Sphingomonas olei</name>
    <dbReference type="NCBI Taxonomy" id="1886787"/>
    <lineage>
        <taxon>Bacteria</taxon>
        <taxon>Pseudomonadati</taxon>
        <taxon>Pseudomonadota</taxon>
        <taxon>Alphaproteobacteria</taxon>
        <taxon>Sphingomonadales</taxon>
        <taxon>Sphingomonadaceae</taxon>
        <taxon>Sphingomonas</taxon>
    </lineage>
</organism>
<accession>A0ABY2QP23</accession>
<evidence type="ECO:0000256" key="11">
    <source>
        <dbReference type="SAM" id="Phobius"/>
    </source>
</evidence>
<feature type="domain" description="HAMP" evidence="13">
    <location>
        <begin position="173"/>
        <end position="226"/>
    </location>
</feature>
<reference evidence="14 15" key="1">
    <citation type="submission" date="2019-04" db="EMBL/GenBank/DDBJ databases">
        <title>Microbes associate with the intestines of laboratory mice.</title>
        <authorList>
            <person name="Navarre W."/>
            <person name="Wong E."/>
            <person name="Huang K.C."/>
            <person name="Tropini C."/>
            <person name="Ng K."/>
            <person name="Yu B."/>
        </authorList>
    </citation>
    <scope>NUCLEOTIDE SEQUENCE [LARGE SCALE GENOMIC DNA]</scope>
    <source>
        <strain evidence="14 15">NM83_B4-11</strain>
    </source>
</reference>
<evidence type="ECO:0000256" key="10">
    <source>
        <dbReference type="ARBA" id="ARBA00023136"/>
    </source>
</evidence>
<gene>
    <name evidence="14" type="ORF">E5988_00220</name>
</gene>
<dbReference type="PANTHER" id="PTHR45436">
    <property type="entry name" value="SENSOR HISTIDINE KINASE YKOH"/>
    <property type="match status" value="1"/>
</dbReference>
<evidence type="ECO:0000256" key="1">
    <source>
        <dbReference type="ARBA" id="ARBA00000085"/>
    </source>
</evidence>
<evidence type="ECO:0000259" key="12">
    <source>
        <dbReference type="PROSITE" id="PS50109"/>
    </source>
</evidence>
<proteinExistence type="predicted"/>
<evidence type="ECO:0000313" key="15">
    <source>
        <dbReference type="Proteomes" id="UP000308038"/>
    </source>
</evidence>
<keyword evidence="9" id="KW-0902">Two-component regulatory system</keyword>
<dbReference type="Gene3D" id="6.10.340.10">
    <property type="match status" value="1"/>
</dbReference>
<protein>
    <recommendedName>
        <fullName evidence="3">histidine kinase</fullName>
        <ecNumber evidence="3">2.7.13.3</ecNumber>
    </recommendedName>
</protein>